<protein>
    <recommendedName>
        <fullName evidence="2">CCHC-type domain-containing protein</fullName>
    </recommendedName>
</protein>
<organism evidence="3 4">
    <name type="scientific">Glossina austeni</name>
    <name type="common">Savannah tsetse fly</name>
    <dbReference type="NCBI Taxonomy" id="7395"/>
    <lineage>
        <taxon>Eukaryota</taxon>
        <taxon>Metazoa</taxon>
        <taxon>Ecdysozoa</taxon>
        <taxon>Arthropoda</taxon>
        <taxon>Hexapoda</taxon>
        <taxon>Insecta</taxon>
        <taxon>Pterygota</taxon>
        <taxon>Neoptera</taxon>
        <taxon>Endopterygota</taxon>
        <taxon>Diptera</taxon>
        <taxon>Brachycera</taxon>
        <taxon>Muscomorpha</taxon>
        <taxon>Hippoboscoidea</taxon>
        <taxon>Glossinidae</taxon>
        <taxon>Glossina</taxon>
    </lineage>
</organism>
<accession>A0A1A9VL47</accession>
<feature type="domain" description="CCHC-type" evidence="2">
    <location>
        <begin position="171"/>
        <end position="187"/>
    </location>
</feature>
<dbReference type="SMART" id="SM00343">
    <property type="entry name" value="ZnF_C2HC"/>
    <property type="match status" value="1"/>
</dbReference>
<dbReference type="AlphaFoldDB" id="A0A1A9VL47"/>
<keyword evidence="4" id="KW-1185">Reference proteome</keyword>
<dbReference type="STRING" id="7395.A0A1A9VL47"/>
<dbReference type="PROSITE" id="PS50158">
    <property type="entry name" value="ZF_CCHC"/>
    <property type="match status" value="1"/>
</dbReference>
<keyword evidence="1" id="KW-0862">Zinc</keyword>
<reference evidence="3" key="1">
    <citation type="submission" date="2020-05" db="UniProtKB">
        <authorList>
            <consortium name="EnsemblMetazoa"/>
        </authorList>
    </citation>
    <scope>IDENTIFICATION</scope>
    <source>
        <strain evidence="3">TTRI</strain>
    </source>
</reference>
<name>A0A1A9VL47_GLOAU</name>
<dbReference type="GO" id="GO:0003676">
    <property type="term" value="F:nucleic acid binding"/>
    <property type="evidence" value="ECO:0007669"/>
    <property type="project" value="InterPro"/>
</dbReference>
<proteinExistence type="predicted"/>
<dbReference type="EnsemblMetazoa" id="GAUT040288-RA">
    <property type="protein sequence ID" value="GAUT040288-PA"/>
    <property type="gene ID" value="GAUT040288"/>
</dbReference>
<evidence type="ECO:0000256" key="1">
    <source>
        <dbReference type="PROSITE-ProRule" id="PRU00047"/>
    </source>
</evidence>
<evidence type="ECO:0000259" key="2">
    <source>
        <dbReference type="PROSITE" id="PS50158"/>
    </source>
</evidence>
<keyword evidence="1" id="KW-0479">Metal-binding</keyword>
<keyword evidence="1" id="KW-0863">Zinc-finger</keyword>
<sequence length="316" mass="36432">MENTVVSERTYRYIRNQENELKATAESQNGVDIIMVGERTETTVYEDENAIWIKNDTRENARIKTLQQRLNLQNLVKEAEIQWQDDDIPITSNVATDFSSIKVQKRLPGYYYIINIVMKIALKETGAKQQLVVTDSASKVQAPIIDDASNVLCEVCPKKQNKNKRPKATVRKCYNCDRLGHIARKCKLRRKDTHLRLPITNKAGVQHKCNIKGDKTRNLPYDCGRRKYVEKIVTTPECRKDREGRMSEEQNGKQNIVVHRIKVIIAAKKGERVNSEQIDNESPIAKAYWTQWESLVFEDYGGYGTVKTVHAQESCW</sequence>
<dbReference type="VEuPathDB" id="VectorBase:GAUT040288"/>
<dbReference type="GO" id="GO:0008270">
    <property type="term" value="F:zinc ion binding"/>
    <property type="evidence" value="ECO:0007669"/>
    <property type="project" value="UniProtKB-KW"/>
</dbReference>
<evidence type="ECO:0000313" key="3">
    <source>
        <dbReference type="EnsemblMetazoa" id="GAUT040288-PA"/>
    </source>
</evidence>
<dbReference type="Proteomes" id="UP000078200">
    <property type="component" value="Unassembled WGS sequence"/>
</dbReference>
<dbReference type="SUPFAM" id="SSF57756">
    <property type="entry name" value="Retrovirus zinc finger-like domains"/>
    <property type="match status" value="1"/>
</dbReference>
<dbReference type="Pfam" id="PF00098">
    <property type="entry name" value="zf-CCHC"/>
    <property type="match status" value="1"/>
</dbReference>
<dbReference type="InterPro" id="IPR036875">
    <property type="entry name" value="Znf_CCHC_sf"/>
</dbReference>
<dbReference type="InterPro" id="IPR001878">
    <property type="entry name" value="Znf_CCHC"/>
</dbReference>
<dbReference type="Gene3D" id="4.10.60.10">
    <property type="entry name" value="Zinc finger, CCHC-type"/>
    <property type="match status" value="1"/>
</dbReference>
<evidence type="ECO:0000313" key="4">
    <source>
        <dbReference type="Proteomes" id="UP000078200"/>
    </source>
</evidence>